<dbReference type="PROSITE" id="PS51257">
    <property type="entry name" value="PROKAR_LIPOPROTEIN"/>
    <property type="match status" value="1"/>
</dbReference>
<feature type="compositionally biased region" description="Basic and acidic residues" evidence="1">
    <location>
        <begin position="66"/>
        <end position="80"/>
    </location>
</feature>
<feature type="signal peptide" evidence="2">
    <location>
        <begin position="1"/>
        <end position="25"/>
    </location>
</feature>
<dbReference type="EMBL" id="LYRP01000047">
    <property type="protein sequence ID" value="OAT75529.1"/>
    <property type="molecule type" value="Genomic_DNA"/>
</dbReference>
<organism evidence="3 4">
    <name type="scientific">Mangrovibacter phragmitis</name>
    <dbReference type="NCBI Taxonomy" id="1691903"/>
    <lineage>
        <taxon>Bacteria</taxon>
        <taxon>Pseudomonadati</taxon>
        <taxon>Pseudomonadota</taxon>
        <taxon>Gammaproteobacteria</taxon>
        <taxon>Enterobacterales</taxon>
        <taxon>Enterobacteriaceae</taxon>
        <taxon>Mangrovibacter</taxon>
    </lineage>
</organism>
<evidence type="ECO:0008006" key="5">
    <source>
        <dbReference type="Google" id="ProtNLM"/>
    </source>
</evidence>
<dbReference type="RefSeq" id="WP_064600528.1">
    <property type="nucleotide sequence ID" value="NZ_CP134782.1"/>
</dbReference>
<feature type="chain" id="PRO_5008596538" description="DUF1090 domain-containing protein" evidence="2">
    <location>
        <begin position="26"/>
        <end position="86"/>
    </location>
</feature>
<evidence type="ECO:0000313" key="3">
    <source>
        <dbReference type="EMBL" id="OAT75529.1"/>
    </source>
</evidence>
<keyword evidence="4" id="KW-1185">Reference proteome</keyword>
<evidence type="ECO:0000256" key="2">
    <source>
        <dbReference type="SAM" id="SignalP"/>
    </source>
</evidence>
<dbReference type="Pfam" id="PF06476">
    <property type="entry name" value="DUF1090"/>
    <property type="match status" value="1"/>
</dbReference>
<comment type="caution">
    <text evidence="3">The sequence shown here is derived from an EMBL/GenBank/DDBJ whole genome shotgun (WGS) entry which is preliminary data.</text>
</comment>
<dbReference type="Proteomes" id="UP000078225">
    <property type="component" value="Unassembled WGS sequence"/>
</dbReference>
<dbReference type="STRING" id="1691903.A9B99_14555"/>
<reference evidence="4" key="1">
    <citation type="submission" date="2016-05" db="EMBL/GenBank/DDBJ databases">
        <authorList>
            <person name="Behera P."/>
            <person name="Vaishampayan P."/>
            <person name="Singh N."/>
            <person name="Raina V."/>
            <person name="Suar M."/>
            <person name="Pattnaik A."/>
            <person name="Rastogi G."/>
        </authorList>
    </citation>
    <scope>NUCLEOTIDE SEQUENCE [LARGE SCALE GENOMIC DNA]</scope>
    <source>
        <strain evidence="4">MP23</strain>
    </source>
</reference>
<accession>A0A1B7KZH6</accession>
<dbReference type="InterPro" id="IPR009468">
    <property type="entry name" value="DUF1090"/>
</dbReference>
<protein>
    <recommendedName>
        <fullName evidence="5">DUF1090 domain-containing protein</fullName>
    </recommendedName>
</protein>
<proteinExistence type="predicted"/>
<feature type="region of interest" description="Disordered" evidence="1">
    <location>
        <begin position="66"/>
        <end position="86"/>
    </location>
</feature>
<evidence type="ECO:0000313" key="4">
    <source>
        <dbReference type="Proteomes" id="UP000078225"/>
    </source>
</evidence>
<keyword evidence="2" id="KW-0732">Signal</keyword>
<gene>
    <name evidence="3" type="ORF">A9B99_14555</name>
</gene>
<name>A0A1B7KZH6_9ENTR</name>
<evidence type="ECO:0000256" key="1">
    <source>
        <dbReference type="SAM" id="MobiDB-lite"/>
    </source>
</evidence>
<dbReference type="AlphaFoldDB" id="A0A1B7KZH6"/>
<sequence length="86" mass="10040">MLTMNYRTLLVCTFTLLFFSPLIQASTACQDKQQDILREISYAKKHHNQRRIDGLNKALAEVRSRCREESHHSNLSGEKHKSTHTR</sequence>